<gene>
    <name evidence="16" type="ORF">M437DRAFT_43333</name>
</gene>
<comment type="similarity">
    <text evidence="3">Belongs to the flavokinase family.</text>
</comment>
<evidence type="ECO:0000256" key="13">
    <source>
        <dbReference type="ARBA" id="ARBA00047880"/>
    </source>
</evidence>
<feature type="region of interest" description="Disordered" evidence="14">
    <location>
        <begin position="1"/>
        <end position="21"/>
    </location>
</feature>
<evidence type="ECO:0000256" key="9">
    <source>
        <dbReference type="ARBA" id="ARBA00022741"/>
    </source>
</evidence>
<dbReference type="RefSeq" id="XP_040881608.1">
    <property type="nucleotide sequence ID" value="XM_041020727.1"/>
</dbReference>
<evidence type="ECO:0000256" key="6">
    <source>
        <dbReference type="ARBA" id="ARBA00022630"/>
    </source>
</evidence>
<dbReference type="InterPro" id="IPR023468">
    <property type="entry name" value="Riboflavin_kinase"/>
</dbReference>
<evidence type="ECO:0000256" key="14">
    <source>
        <dbReference type="SAM" id="MobiDB-lite"/>
    </source>
</evidence>
<dbReference type="EC" id="2.7.1.26" evidence="4"/>
<dbReference type="InterPro" id="IPR015865">
    <property type="entry name" value="Riboflavin_kinase_bac/euk"/>
</dbReference>
<evidence type="ECO:0000256" key="7">
    <source>
        <dbReference type="ARBA" id="ARBA00022643"/>
    </source>
</evidence>
<evidence type="ECO:0000256" key="3">
    <source>
        <dbReference type="ARBA" id="ARBA00010108"/>
    </source>
</evidence>
<dbReference type="GO" id="GO:0005739">
    <property type="term" value="C:mitochondrion"/>
    <property type="evidence" value="ECO:0007669"/>
    <property type="project" value="TreeGrafter"/>
</dbReference>
<protein>
    <recommendedName>
        <fullName evidence="5">Riboflavin kinase</fullName>
        <ecNumber evidence="4">2.7.1.26</ecNumber>
    </recommendedName>
    <alternativeName>
        <fullName evidence="12">Flavin mononucleotide kinase 1</fullName>
    </alternativeName>
</protein>
<feature type="domain" description="Riboflavin kinase" evidence="15">
    <location>
        <begin position="18"/>
        <end position="150"/>
    </location>
</feature>
<keyword evidence="9" id="KW-0547">Nucleotide-binding</keyword>
<dbReference type="Gene3D" id="2.40.30.30">
    <property type="entry name" value="Riboflavin kinase-like"/>
    <property type="match status" value="1"/>
</dbReference>
<dbReference type="STRING" id="1043003.A0A074VUY7"/>
<dbReference type="PANTHER" id="PTHR22749:SF6">
    <property type="entry name" value="RIBOFLAVIN KINASE"/>
    <property type="match status" value="1"/>
</dbReference>
<keyword evidence="8" id="KW-0808">Transferase</keyword>
<evidence type="ECO:0000256" key="11">
    <source>
        <dbReference type="ARBA" id="ARBA00022840"/>
    </source>
</evidence>
<dbReference type="Pfam" id="PF01687">
    <property type="entry name" value="Flavokinase"/>
    <property type="match status" value="1"/>
</dbReference>
<dbReference type="InterPro" id="IPR023465">
    <property type="entry name" value="Riboflavin_kinase_dom_sf"/>
</dbReference>
<dbReference type="GO" id="GO:0009231">
    <property type="term" value="P:riboflavin biosynthetic process"/>
    <property type="evidence" value="ECO:0007669"/>
    <property type="project" value="InterPro"/>
</dbReference>
<evidence type="ECO:0000256" key="1">
    <source>
        <dbReference type="ARBA" id="ARBA00003572"/>
    </source>
</evidence>
<evidence type="ECO:0000313" key="17">
    <source>
        <dbReference type="Proteomes" id="UP000030672"/>
    </source>
</evidence>
<keyword evidence="17" id="KW-1185">Reference proteome</keyword>
<sequence length="174" mass="19304">MRPDGPRDTIVGPDSGPEPPFPLKLNGEVVKGFGRGSKELGIPTANIPLSGLTIGGHEKIESGVYYGYCSLSSTSTIYPQVMSIGWNPFYKNTVRSVEVHVLEKFDADFYGAHMNLVILGFIRPEYDYVSKESLIEDIEFDVGVARRCLEREGYAKFKEDPYLLEFEGKGKVAS</sequence>
<dbReference type="GeneID" id="63914100"/>
<dbReference type="GO" id="GO:0009398">
    <property type="term" value="P:FMN biosynthetic process"/>
    <property type="evidence" value="ECO:0007669"/>
    <property type="project" value="UniProtKB-UniPathway"/>
</dbReference>
<dbReference type="HOGENOM" id="CLU_048437_3_2_1"/>
<dbReference type="UniPathway" id="UPA00276">
    <property type="reaction ID" value="UER00406"/>
</dbReference>
<dbReference type="GO" id="GO:0008531">
    <property type="term" value="F:riboflavin kinase activity"/>
    <property type="evidence" value="ECO:0007669"/>
    <property type="project" value="UniProtKB-EC"/>
</dbReference>
<evidence type="ECO:0000256" key="2">
    <source>
        <dbReference type="ARBA" id="ARBA00005201"/>
    </source>
</evidence>
<keyword evidence="10 16" id="KW-0418">Kinase</keyword>
<keyword evidence="7" id="KW-0288">FMN</keyword>
<dbReference type="AlphaFoldDB" id="A0A074VUY7"/>
<evidence type="ECO:0000256" key="8">
    <source>
        <dbReference type="ARBA" id="ARBA00022679"/>
    </source>
</evidence>
<reference evidence="16 17" key="1">
    <citation type="journal article" date="2014" name="BMC Genomics">
        <title>Genome sequencing of four Aureobasidium pullulans varieties: biotechnological potential, stress tolerance, and description of new species.</title>
        <authorList>
            <person name="Gostin Ar C."/>
            <person name="Ohm R.A."/>
            <person name="Kogej T."/>
            <person name="Sonjak S."/>
            <person name="Turk M."/>
            <person name="Zajc J."/>
            <person name="Zalar P."/>
            <person name="Grube M."/>
            <person name="Sun H."/>
            <person name="Han J."/>
            <person name="Sharma A."/>
            <person name="Chiniquy J."/>
            <person name="Ngan C.Y."/>
            <person name="Lipzen A."/>
            <person name="Barry K."/>
            <person name="Grigoriev I.V."/>
            <person name="Gunde-Cimerman N."/>
        </authorList>
    </citation>
    <scope>NUCLEOTIDE SEQUENCE [LARGE SCALE GENOMIC DNA]</scope>
    <source>
        <strain evidence="16 17">CBS 110374</strain>
    </source>
</reference>
<comment type="catalytic activity">
    <reaction evidence="13">
        <text>riboflavin + ATP = FMN + ADP + H(+)</text>
        <dbReference type="Rhea" id="RHEA:14357"/>
        <dbReference type="ChEBI" id="CHEBI:15378"/>
        <dbReference type="ChEBI" id="CHEBI:30616"/>
        <dbReference type="ChEBI" id="CHEBI:57986"/>
        <dbReference type="ChEBI" id="CHEBI:58210"/>
        <dbReference type="ChEBI" id="CHEBI:456216"/>
        <dbReference type="EC" id="2.7.1.26"/>
    </reaction>
</comment>
<proteinExistence type="inferred from homology"/>
<dbReference type="SMART" id="SM00904">
    <property type="entry name" value="Flavokinase"/>
    <property type="match status" value="1"/>
</dbReference>
<comment type="pathway">
    <text evidence="2">Cofactor biosynthesis; FMN biosynthesis; FMN from riboflavin (ATP route): step 1/1.</text>
</comment>
<evidence type="ECO:0000256" key="10">
    <source>
        <dbReference type="ARBA" id="ARBA00022777"/>
    </source>
</evidence>
<keyword evidence="11" id="KW-0067">ATP-binding</keyword>
<evidence type="ECO:0000256" key="4">
    <source>
        <dbReference type="ARBA" id="ARBA00012105"/>
    </source>
</evidence>
<dbReference type="GO" id="GO:0005524">
    <property type="term" value="F:ATP binding"/>
    <property type="evidence" value="ECO:0007669"/>
    <property type="project" value="UniProtKB-KW"/>
</dbReference>
<dbReference type="EMBL" id="KL584828">
    <property type="protein sequence ID" value="KEQ64585.1"/>
    <property type="molecule type" value="Genomic_DNA"/>
</dbReference>
<name>A0A074VUY7_AURM1</name>
<dbReference type="SUPFAM" id="SSF82114">
    <property type="entry name" value="Riboflavin kinase-like"/>
    <property type="match status" value="1"/>
</dbReference>
<accession>A0A074VUY7</accession>
<evidence type="ECO:0000259" key="15">
    <source>
        <dbReference type="SMART" id="SM00904"/>
    </source>
</evidence>
<dbReference type="Proteomes" id="UP000030672">
    <property type="component" value="Unassembled WGS sequence"/>
</dbReference>
<evidence type="ECO:0000256" key="12">
    <source>
        <dbReference type="ARBA" id="ARBA00029960"/>
    </source>
</evidence>
<dbReference type="PANTHER" id="PTHR22749">
    <property type="entry name" value="RIBOFLAVIN KINASE/FMN ADENYLYLTRANSFERASE"/>
    <property type="match status" value="1"/>
</dbReference>
<organism evidence="16 17">
    <name type="scientific">Aureobasidium melanogenum (strain CBS 110374)</name>
    <name type="common">Aureobasidium pullulans var. melanogenum</name>
    <dbReference type="NCBI Taxonomy" id="1043003"/>
    <lineage>
        <taxon>Eukaryota</taxon>
        <taxon>Fungi</taxon>
        <taxon>Dikarya</taxon>
        <taxon>Ascomycota</taxon>
        <taxon>Pezizomycotina</taxon>
        <taxon>Dothideomycetes</taxon>
        <taxon>Dothideomycetidae</taxon>
        <taxon>Dothideales</taxon>
        <taxon>Saccotheciaceae</taxon>
        <taxon>Aureobasidium</taxon>
    </lineage>
</organism>
<comment type="function">
    <text evidence="1">Catalyzes the phosphorylation of riboflavin (vitamin B2) to form flavin mononucleotide (FMN) coenzyme.</text>
</comment>
<evidence type="ECO:0000256" key="5">
    <source>
        <dbReference type="ARBA" id="ARBA00017394"/>
    </source>
</evidence>
<evidence type="ECO:0000313" key="16">
    <source>
        <dbReference type="EMBL" id="KEQ64585.1"/>
    </source>
</evidence>
<keyword evidence="6" id="KW-0285">Flavoprotein</keyword>